<protein>
    <submittedName>
        <fullName evidence="1">Uncharacterized protein</fullName>
    </submittedName>
</protein>
<evidence type="ECO:0000313" key="2">
    <source>
        <dbReference type="EMBL" id="GJM53538.1"/>
    </source>
</evidence>
<proteinExistence type="predicted"/>
<dbReference type="AlphaFoldDB" id="A0AAV5AYS7"/>
<organism evidence="1 3">
    <name type="scientific">Capnocytophaga catalasegens</name>
    <dbReference type="NCBI Taxonomy" id="1004260"/>
    <lineage>
        <taxon>Bacteria</taxon>
        <taxon>Pseudomonadati</taxon>
        <taxon>Bacteroidota</taxon>
        <taxon>Flavobacteriia</taxon>
        <taxon>Flavobacteriales</taxon>
        <taxon>Flavobacteriaceae</taxon>
        <taxon>Capnocytophaga</taxon>
    </lineage>
</organism>
<evidence type="ECO:0000313" key="1">
    <source>
        <dbReference type="EMBL" id="GJM51151.1"/>
    </source>
</evidence>
<keyword evidence="4" id="KW-1185">Reference proteome</keyword>
<sequence length="78" mass="9444">MYKNFDDVMGTLPEKIWNDIRDIFSEKEKLEKNAYQINGLKNEHFKLKISNETIMDNHYIQNQFEFFGDRAKKLNKNI</sequence>
<dbReference type="Proteomes" id="UP001207736">
    <property type="component" value="Unassembled WGS sequence"/>
</dbReference>
<name>A0AAV5AYS7_9FLAO</name>
<reference evidence="1 4" key="1">
    <citation type="submission" date="2021-11" db="EMBL/GenBank/DDBJ databases">
        <title>Draft genome sequence of Capnocytophaga sp. strain KC07075 isolated from cat oral cavity.</title>
        <authorList>
            <person name="Suzuki M."/>
            <person name="Imaoka K."/>
            <person name="Kimura M."/>
            <person name="Morikawa S."/>
            <person name="Maeda K."/>
        </authorList>
    </citation>
    <scope>NUCLEOTIDE SEQUENCE</scope>
    <source>
        <strain evidence="1">KC07075</strain>
        <strain evidence="2 4">KC07079</strain>
    </source>
</reference>
<gene>
    <name evidence="1" type="ORF">RCZ15_21240</name>
    <name evidence="2" type="ORF">RCZ16_18540</name>
</gene>
<dbReference type="Proteomes" id="UP001208692">
    <property type="component" value="Unassembled WGS sequence"/>
</dbReference>
<dbReference type="RefSeq" id="WP_264845738.1">
    <property type="nucleotide sequence ID" value="NZ_BPMA01000014.1"/>
</dbReference>
<evidence type="ECO:0000313" key="4">
    <source>
        <dbReference type="Proteomes" id="UP001208692"/>
    </source>
</evidence>
<evidence type="ECO:0000313" key="3">
    <source>
        <dbReference type="Proteomes" id="UP001207736"/>
    </source>
</evidence>
<comment type="caution">
    <text evidence="1">The sequence shown here is derived from an EMBL/GenBank/DDBJ whole genome shotgun (WGS) entry which is preliminary data.</text>
</comment>
<dbReference type="EMBL" id="BQKA01000042">
    <property type="protein sequence ID" value="GJM51151.1"/>
    <property type="molecule type" value="Genomic_DNA"/>
</dbReference>
<accession>A0AAV5AYS7</accession>
<dbReference type="EMBL" id="BQKB01000042">
    <property type="protein sequence ID" value="GJM53538.1"/>
    <property type="molecule type" value="Genomic_DNA"/>
</dbReference>